<dbReference type="InterPro" id="IPR011051">
    <property type="entry name" value="RmlC_Cupin_sf"/>
</dbReference>
<name>A0A431UHC5_9BACI</name>
<evidence type="ECO:0000313" key="6">
    <source>
        <dbReference type="Proteomes" id="UP000276349"/>
    </source>
</evidence>
<gene>
    <name evidence="5" type="ORF">EKG35_17180</name>
</gene>
<evidence type="ECO:0000256" key="3">
    <source>
        <dbReference type="ARBA" id="ARBA00023163"/>
    </source>
</evidence>
<comment type="caution">
    <text evidence="5">The sequence shown here is derived from an EMBL/GenBank/DDBJ whole genome shotgun (WGS) entry which is preliminary data.</text>
</comment>
<dbReference type="GO" id="GO:0003700">
    <property type="term" value="F:DNA-binding transcription factor activity"/>
    <property type="evidence" value="ECO:0007669"/>
    <property type="project" value="InterPro"/>
</dbReference>
<evidence type="ECO:0000256" key="2">
    <source>
        <dbReference type="ARBA" id="ARBA00023125"/>
    </source>
</evidence>
<keyword evidence="6" id="KW-1185">Reference proteome</keyword>
<sequence length="281" mass="33461">MNTRFFQKHILFCKGVKILIDELLKKNSFSIHQHSYWNPIEEFQLSHDTYPHWSFFCIEEGEMEYKYLDTTGIAKFGDIIVCPPQYPLFRRAVSPLKFHFFQASADSDMKNYFRVGVNTLQNLERLKSTYNFFAKLSFSEDEYSKQVKAHLIYDISIQLLIENELFILEEEPQIKDEVIVDIITYINNNFEDKISFQELAEKHRINSSQLTRRFMKQVGVNPIDYLTMVRLRLVRTLLIETTDNLDVIAEKCGFQNGFYLSRKFKKIMNISPSEFRKVYRM</sequence>
<dbReference type="PANTHER" id="PTHR43280:SF28">
    <property type="entry name" value="HTH-TYPE TRANSCRIPTIONAL ACTIVATOR RHAS"/>
    <property type="match status" value="1"/>
</dbReference>
<dbReference type="Pfam" id="PF12833">
    <property type="entry name" value="HTH_18"/>
    <property type="match status" value="1"/>
</dbReference>
<keyword evidence="1" id="KW-0805">Transcription regulation</keyword>
<protein>
    <submittedName>
        <fullName evidence="5">AraC family transcriptional regulator</fullName>
    </submittedName>
</protein>
<dbReference type="InterPro" id="IPR009057">
    <property type="entry name" value="Homeodomain-like_sf"/>
</dbReference>
<dbReference type="AlphaFoldDB" id="A0A431UHC5"/>
<feature type="domain" description="HTH araC/xylS-type" evidence="4">
    <location>
        <begin position="180"/>
        <end position="278"/>
    </location>
</feature>
<keyword evidence="3" id="KW-0804">Transcription</keyword>
<dbReference type="PROSITE" id="PS00041">
    <property type="entry name" value="HTH_ARAC_FAMILY_1"/>
    <property type="match status" value="1"/>
</dbReference>
<dbReference type="Proteomes" id="UP000276349">
    <property type="component" value="Unassembled WGS sequence"/>
</dbReference>
<dbReference type="GO" id="GO:0043565">
    <property type="term" value="F:sequence-specific DNA binding"/>
    <property type="evidence" value="ECO:0007669"/>
    <property type="project" value="InterPro"/>
</dbReference>
<proteinExistence type="predicted"/>
<dbReference type="SUPFAM" id="SSF51182">
    <property type="entry name" value="RmlC-like cupins"/>
    <property type="match status" value="1"/>
</dbReference>
<dbReference type="SUPFAM" id="SSF46689">
    <property type="entry name" value="Homeodomain-like"/>
    <property type="match status" value="2"/>
</dbReference>
<reference evidence="5 6" key="1">
    <citation type="submission" date="2018-12" db="EMBL/GenBank/DDBJ databases">
        <authorList>
            <person name="Yu L."/>
        </authorList>
    </citation>
    <scope>NUCLEOTIDE SEQUENCE [LARGE SCALE GENOMIC DNA]</scope>
    <source>
        <strain evidence="5 6">S5H2222</strain>
    </source>
</reference>
<dbReference type="PANTHER" id="PTHR43280">
    <property type="entry name" value="ARAC-FAMILY TRANSCRIPTIONAL REGULATOR"/>
    <property type="match status" value="1"/>
</dbReference>
<accession>A0A431UHC5</accession>
<dbReference type="EMBL" id="RXNR01000070">
    <property type="protein sequence ID" value="RTQ88943.1"/>
    <property type="molecule type" value="Genomic_DNA"/>
</dbReference>
<dbReference type="InterPro" id="IPR018062">
    <property type="entry name" value="HTH_AraC-typ_CS"/>
</dbReference>
<dbReference type="OrthoDB" id="8737373at2"/>
<dbReference type="SMART" id="SM00342">
    <property type="entry name" value="HTH_ARAC"/>
    <property type="match status" value="1"/>
</dbReference>
<dbReference type="Gene3D" id="1.10.10.60">
    <property type="entry name" value="Homeodomain-like"/>
    <property type="match status" value="2"/>
</dbReference>
<evidence type="ECO:0000313" key="5">
    <source>
        <dbReference type="EMBL" id="RTQ88943.1"/>
    </source>
</evidence>
<keyword evidence="2" id="KW-0238">DNA-binding</keyword>
<dbReference type="PROSITE" id="PS01124">
    <property type="entry name" value="HTH_ARAC_FAMILY_2"/>
    <property type="match status" value="1"/>
</dbReference>
<evidence type="ECO:0000259" key="4">
    <source>
        <dbReference type="PROSITE" id="PS01124"/>
    </source>
</evidence>
<dbReference type="InterPro" id="IPR018060">
    <property type="entry name" value="HTH_AraC"/>
</dbReference>
<organism evidence="5 6">
    <name type="scientific">Lysinibacillus telephonicus</name>
    <dbReference type="NCBI Taxonomy" id="1714840"/>
    <lineage>
        <taxon>Bacteria</taxon>
        <taxon>Bacillati</taxon>
        <taxon>Bacillota</taxon>
        <taxon>Bacilli</taxon>
        <taxon>Bacillales</taxon>
        <taxon>Bacillaceae</taxon>
        <taxon>Lysinibacillus</taxon>
    </lineage>
</organism>
<evidence type="ECO:0000256" key="1">
    <source>
        <dbReference type="ARBA" id="ARBA00023015"/>
    </source>
</evidence>